<dbReference type="RefSeq" id="WP_241034833.1">
    <property type="nucleotide sequence ID" value="NZ_BAAAJF010000009.1"/>
</dbReference>
<evidence type="ECO:0000313" key="11">
    <source>
        <dbReference type="Proteomes" id="UP001299970"/>
    </source>
</evidence>
<feature type="transmembrane region" description="Helical" evidence="7">
    <location>
        <begin position="405"/>
        <end position="427"/>
    </location>
</feature>
<dbReference type="PROSITE" id="PS50928">
    <property type="entry name" value="ABC_TM1"/>
    <property type="match status" value="2"/>
</dbReference>
<dbReference type="PANTHER" id="PTHR30043:SF1">
    <property type="entry name" value="ABC TRANSPORT SYSTEM PERMEASE PROTEIN P69"/>
    <property type="match status" value="1"/>
</dbReference>
<dbReference type="InterPro" id="IPR005769">
    <property type="entry name" value="PhnE/PtxC"/>
</dbReference>
<keyword evidence="6 7" id="KW-0472">Membrane</keyword>
<dbReference type="Proteomes" id="UP001299970">
    <property type="component" value="Unassembled WGS sequence"/>
</dbReference>
<gene>
    <name evidence="10" type="primary">phnE</name>
    <name evidence="10" type="ORF">MMF94_03855</name>
</gene>
<feature type="transmembrane region" description="Helical" evidence="7">
    <location>
        <begin position="227"/>
        <end position="248"/>
    </location>
</feature>
<feature type="transmembrane region" description="Helical" evidence="7">
    <location>
        <begin position="140"/>
        <end position="163"/>
    </location>
</feature>
<keyword evidence="3" id="KW-1003">Cell membrane</keyword>
<dbReference type="CDD" id="cd06261">
    <property type="entry name" value="TM_PBP2"/>
    <property type="match status" value="2"/>
</dbReference>
<dbReference type="InterPro" id="IPR035906">
    <property type="entry name" value="MetI-like_sf"/>
</dbReference>
<feature type="region of interest" description="Disordered" evidence="8">
    <location>
        <begin position="1"/>
        <end position="25"/>
    </location>
</feature>
<dbReference type="PANTHER" id="PTHR30043">
    <property type="entry name" value="PHOSPHONATES TRANSPORT SYSTEM PERMEASE PROTEIN"/>
    <property type="match status" value="1"/>
</dbReference>
<comment type="caution">
    <text evidence="10">The sequence shown here is derived from an EMBL/GenBank/DDBJ whole genome shotgun (WGS) entry which is preliminary data.</text>
</comment>
<evidence type="ECO:0000256" key="1">
    <source>
        <dbReference type="ARBA" id="ARBA00004651"/>
    </source>
</evidence>
<comment type="subcellular location">
    <subcellularLocation>
        <location evidence="1 7">Cell membrane</location>
        <topology evidence="1 7">Multi-pass membrane protein</topology>
    </subcellularLocation>
</comment>
<accession>A0ABS9T8E8</accession>
<evidence type="ECO:0000256" key="7">
    <source>
        <dbReference type="RuleBase" id="RU363032"/>
    </source>
</evidence>
<feature type="transmembrane region" description="Helical" evidence="7">
    <location>
        <begin position="29"/>
        <end position="49"/>
    </location>
</feature>
<keyword evidence="4 7" id="KW-0812">Transmembrane</keyword>
<feature type="transmembrane region" description="Helical" evidence="7">
    <location>
        <begin position="439"/>
        <end position="461"/>
    </location>
</feature>
<organism evidence="10 11">
    <name type="scientific">Pseudonocardia alaniniphila</name>
    <dbReference type="NCBI Taxonomy" id="75291"/>
    <lineage>
        <taxon>Bacteria</taxon>
        <taxon>Bacillati</taxon>
        <taxon>Actinomycetota</taxon>
        <taxon>Actinomycetes</taxon>
        <taxon>Pseudonocardiales</taxon>
        <taxon>Pseudonocardiaceae</taxon>
        <taxon>Pseudonocardia</taxon>
    </lineage>
</organism>
<comment type="similarity">
    <text evidence="7">Belongs to the binding-protein-dependent transport system permease family.</text>
</comment>
<keyword evidence="11" id="KW-1185">Reference proteome</keyword>
<evidence type="ECO:0000256" key="5">
    <source>
        <dbReference type="ARBA" id="ARBA00022989"/>
    </source>
</evidence>
<evidence type="ECO:0000256" key="3">
    <source>
        <dbReference type="ARBA" id="ARBA00022475"/>
    </source>
</evidence>
<proteinExistence type="inferred from homology"/>
<dbReference type="NCBIfam" id="TIGR01097">
    <property type="entry name" value="PhnE"/>
    <property type="match status" value="2"/>
</dbReference>
<feature type="domain" description="ABC transmembrane type-1" evidence="9">
    <location>
        <begin position="88"/>
        <end position="271"/>
    </location>
</feature>
<evidence type="ECO:0000256" key="4">
    <source>
        <dbReference type="ARBA" id="ARBA00022692"/>
    </source>
</evidence>
<feature type="transmembrane region" description="Helical" evidence="7">
    <location>
        <begin position="539"/>
        <end position="557"/>
    </location>
</feature>
<keyword evidence="5 7" id="KW-1133">Transmembrane helix</keyword>
<evidence type="ECO:0000313" key="10">
    <source>
        <dbReference type="EMBL" id="MCH6164810.1"/>
    </source>
</evidence>
<feature type="transmembrane region" description="Helical" evidence="7">
    <location>
        <begin position="563"/>
        <end position="587"/>
    </location>
</feature>
<evidence type="ECO:0000256" key="2">
    <source>
        <dbReference type="ARBA" id="ARBA00022448"/>
    </source>
</evidence>
<evidence type="ECO:0000256" key="8">
    <source>
        <dbReference type="SAM" id="MobiDB-lite"/>
    </source>
</evidence>
<evidence type="ECO:0000259" key="9">
    <source>
        <dbReference type="PROSITE" id="PS50928"/>
    </source>
</evidence>
<feature type="domain" description="ABC transmembrane type-1" evidence="9">
    <location>
        <begin position="401"/>
        <end position="584"/>
    </location>
</feature>
<keyword evidence="2 7" id="KW-0813">Transport</keyword>
<feature type="transmembrane region" description="Helical" evidence="7">
    <location>
        <begin position="347"/>
        <end position="366"/>
    </location>
</feature>
<dbReference type="Pfam" id="PF00528">
    <property type="entry name" value="BPD_transp_1"/>
    <property type="match status" value="2"/>
</dbReference>
<sequence length="591" mass="61284">MSVPSPLRETPVPAARPPAPGRLTNRPSAGTVSAVLVLLVLLAASLWSVAELRINVATFVDGAHQAVAFTRRTLPLDFPPVVEILRLCGQTLGIVILATLLSTILSVPLALLAASNTTPNNPSRLGARSLIVVARAVPDVVLAIAFVRIFGIGALTGVLAMGLHSIGMIGKMYADAIEHVDAGPPTALRASGATRLQQIAGGVLPAVLPAFVAVGLHRLDINLRVSVVLGFVGVQGIGFAIAESMAVLDFQRGIALSLVVLLLCVVVELISGSIRTALLGRAAAGPSRGIAAGVTRLATRRSASGKVDDERLDLDVDLVRDPRLRSAAALVSGRTTPPWTARRITSATYTAITVAVIVLSFIGSGISPLEFLESLPQTIHSIGLFFPPQTGGLFGTLLEQLLVTVQIALAATLFGVVLSLPIGALAARNVAPTPGVANVFRLVILLIRGIPELILGIVFVVITGLGEVAGAVALGIGAVGLLGKLVADSLEEVDAGPEHALQATGGSRWQVFFAATLPAGSRALVAHVLYLLDTNIRSATLLGIVGAGGIGFYLLSASQVLQFGVVTTILIMIFVTVMLVELLALWLRERF</sequence>
<feature type="transmembrane region" description="Helical" evidence="7">
    <location>
        <begin position="254"/>
        <end position="271"/>
    </location>
</feature>
<evidence type="ECO:0000256" key="6">
    <source>
        <dbReference type="ARBA" id="ARBA00023136"/>
    </source>
</evidence>
<dbReference type="SUPFAM" id="SSF161098">
    <property type="entry name" value="MetI-like"/>
    <property type="match status" value="2"/>
</dbReference>
<dbReference type="EMBL" id="JAKXMK010000003">
    <property type="protein sequence ID" value="MCH6164810.1"/>
    <property type="molecule type" value="Genomic_DNA"/>
</dbReference>
<name>A0ABS9T8E8_9PSEU</name>
<reference evidence="10 11" key="1">
    <citation type="submission" date="2022-03" db="EMBL/GenBank/DDBJ databases">
        <title>Pseudonocardia alaer sp. nov., a novel actinomycete isolated from reed forest soil.</title>
        <authorList>
            <person name="Wang L."/>
        </authorList>
    </citation>
    <scope>NUCLEOTIDE SEQUENCE [LARGE SCALE GENOMIC DNA]</scope>
    <source>
        <strain evidence="10 11">Y-16303</strain>
    </source>
</reference>
<feature type="transmembrane region" description="Helical" evidence="7">
    <location>
        <begin position="92"/>
        <end position="114"/>
    </location>
</feature>
<dbReference type="InterPro" id="IPR000515">
    <property type="entry name" value="MetI-like"/>
</dbReference>
<protein>
    <submittedName>
        <fullName evidence="10">Phosphonate ABC transporter, permease protein PhnE</fullName>
    </submittedName>
</protein>
<dbReference type="Gene3D" id="1.10.3720.10">
    <property type="entry name" value="MetI-like"/>
    <property type="match status" value="2"/>
</dbReference>
<feature type="transmembrane region" description="Helical" evidence="7">
    <location>
        <begin position="507"/>
        <end position="532"/>
    </location>
</feature>